<dbReference type="Proteomes" id="UP001430953">
    <property type="component" value="Unassembled WGS sequence"/>
</dbReference>
<name>A0AAW2F9F9_9HYME</name>
<comment type="caution">
    <text evidence="1">The sequence shown here is derived from an EMBL/GenBank/DDBJ whole genome shotgun (WGS) entry which is preliminary data.</text>
</comment>
<evidence type="ECO:0000313" key="1">
    <source>
        <dbReference type="EMBL" id="KAL0111589.1"/>
    </source>
</evidence>
<dbReference type="EMBL" id="JADYXP020000013">
    <property type="protein sequence ID" value="KAL0111589.1"/>
    <property type="molecule type" value="Genomic_DNA"/>
</dbReference>
<evidence type="ECO:0000313" key="2">
    <source>
        <dbReference type="Proteomes" id="UP001430953"/>
    </source>
</evidence>
<sequence length="138" mass="15756">MSLYGLRYVKTSESISILLHACESTSWKKKRKKKKKPLAFVRVQVNSDEVSRTNPFSLDLMSISVANSLRSGVQWRMTNERETERNKRALASPDSIVGRAAAEDAEFVLARIGSFSRVSSVGIPRLRRKRDYFCRRST</sequence>
<organism evidence="1 2">
    <name type="scientific">Cardiocondyla obscurior</name>
    <dbReference type="NCBI Taxonomy" id="286306"/>
    <lineage>
        <taxon>Eukaryota</taxon>
        <taxon>Metazoa</taxon>
        <taxon>Ecdysozoa</taxon>
        <taxon>Arthropoda</taxon>
        <taxon>Hexapoda</taxon>
        <taxon>Insecta</taxon>
        <taxon>Pterygota</taxon>
        <taxon>Neoptera</taxon>
        <taxon>Endopterygota</taxon>
        <taxon>Hymenoptera</taxon>
        <taxon>Apocrita</taxon>
        <taxon>Aculeata</taxon>
        <taxon>Formicoidea</taxon>
        <taxon>Formicidae</taxon>
        <taxon>Myrmicinae</taxon>
        <taxon>Cardiocondyla</taxon>
    </lineage>
</organism>
<keyword evidence="2" id="KW-1185">Reference proteome</keyword>
<dbReference type="AlphaFoldDB" id="A0AAW2F9F9"/>
<reference evidence="1 2" key="1">
    <citation type="submission" date="2023-03" db="EMBL/GenBank/DDBJ databases">
        <title>High recombination rates correlate with genetic variation in Cardiocondyla obscurior ants.</title>
        <authorList>
            <person name="Errbii M."/>
        </authorList>
    </citation>
    <scope>NUCLEOTIDE SEQUENCE [LARGE SCALE GENOMIC DNA]</scope>
    <source>
        <strain evidence="1">Alpha-2009</strain>
        <tissue evidence="1">Whole body</tissue>
    </source>
</reference>
<accession>A0AAW2F9F9</accession>
<proteinExistence type="predicted"/>
<protein>
    <submittedName>
        <fullName evidence="1">Uncharacterized protein</fullName>
    </submittedName>
</protein>
<gene>
    <name evidence="1" type="ORF">PUN28_013052</name>
</gene>